<dbReference type="RefSeq" id="WP_072910854.1">
    <property type="nucleotide sequence ID" value="NZ_FQYQ01000001.1"/>
</dbReference>
<keyword evidence="1" id="KW-0812">Transmembrane</keyword>
<dbReference type="AlphaFoldDB" id="A0A1M6A0W8"/>
<evidence type="ECO:0000313" key="3">
    <source>
        <dbReference type="EMBL" id="SHI30174.1"/>
    </source>
</evidence>
<dbReference type="InterPro" id="IPR050706">
    <property type="entry name" value="Cyclic-di-GMP_PDE-like"/>
</dbReference>
<reference evidence="3 4" key="1">
    <citation type="submission" date="2016-11" db="EMBL/GenBank/DDBJ databases">
        <authorList>
            <person name="Jaros S."/>
            <person name="Januszkiewicz K."/>
            <person name="Wedrychowicz H."/>
        </authorList>
    </citation>
    <scope>NUCLEOTIDE SEQUENCE [LARGE SCALE GENOMIC DNA]</scope>
    <source>
        <strain evidence="3 4">DSM 14809</strain>
    </source>
</reference>
<feature type="domain" description="EAL" evidence="2">
    <location>
        <begin position="380"/>
        <end position="635"/>
    </location>
</feature>
<dbReference type="OrthoDB" id="9805474at2"/>
<dbReference type="Pfam" id="PF00563">
    <property type="entry name" value="EAL"/>
    <property type="match status" value="1"/>
</dbReference>
<protein>
    <submittedName>
        <fullName evidence="3">EAL domain, c-di-GMP-specific phosphodiesterase class I (Or its enzymatically inactive variant)</fullName>
    </submittedName>
</protein>
<dbReference type="PANTHER" id="PTHR33121:SF71">
    <property type="entry name" value="OXYGEN SENSOR PROTEIN DOSP"/>
    <property type="match status" value="1"/>
</dbReference>
<feature type="transmembrane region" description="Helical" evidence="1">
    <location>
        <begin position="194"/>
        <end position="211"/>
    </location>
</feature>
<dbReference type="InterPro" id="IPR001633">
    <property type="entry name" value="EAL_dom"/>
</dbReference>
<feature type="transmembrane region" description="Helical" evidence="1">
    <location>
        <begin position="6"/>
        <end position="22"/>
    </location>
</feature>
<keyword evidence="1" id="KW-1133">Transmembrane helix</keyword>
<keyword evidence="4" id="KW-1185">Reference proteome</keyword>
<dbReference type="SMART" id="SM00052">
    <property type="entry name" value="EAL"/>
    <property type="match status" value="1"/>
</dbReference>
<proteinExistence type="predicted"/>
<dbReference type="CDD" id="cd01948">
    <property type="entry name" value="EAL"/>
    <property type="match status" value="1"/>
</dbReference>
<accession>A0A1M6A0W8</accession>
<sequence length="641" mass="73130">MNIYTQVCGLVIIAMLLFFYIKQPTMGLSSERKFKFTLFIILGCVLLDIASCYFIVKSRRYEEYVVIAICKLYLISLHCVAFSALGYAISDIFEHLGSANEKFLGVCYQIFCIIGVIITVYLPLHYYYDGQTLYTYGPAAIATYFFVSVYILSIIIAATTLKNHLKEKKIYALYLWMAVWAISAIIQFLNPKLLIVSFASCIGALIMYFELENPQSSLSRRTGHFSSAVIHEYLEYLYQTKQNFSAMRISFQTAGESSDENKLLRQTIEMLSDFLFSIDTAKIFDTAEGYFLLIFENTDFLESTKYQISTYFQAVENSSDVGNAVTLLRPFYTIIPDCTISEDADELMMLLANYIPTNKGNSSTNEVVVTAETMKNIRRQKDIEKLVIEAMENDRVEVHYQPIFNIATNTFSSAEALVRIKLIDGTYLQPNEFIPVAESSGRIIPLSDAIYRSALSFIKSYHVERLGIQHIELNLSVKQGESPTFTTKILQLLEDYQINPEIINLEITETSSLRSKERLHENMKKLEEHGLCFSLDDFGSGSSNLNYIIDMPVSIVKLDKLLSDEYFKNSEKAKAIVNAVIEMAHSIGIKIVAEGIETQEEFDTMKALGVDYIQGFFFSKPLPEHEFLKFIQNNNLKYMYQ</sequence>
<feature type="transmembrane region" description="Helical" evidence="1">
    <location>
        <begin position="34"/>
        <end position="56"/>
    </location>
</feature>
<dbReference type="PANTHER" id="PTHR33121">
    <property type="entry name" value="CYCLIC DI-GMP PHOSPHODIESTERASE PDEF"/>
    <property type="match status" value="1"/>
</dbReference>
<dbReference type="EMBL" id="FQYQ01000001">
    <property type="protein sequence ID" value="SHI30174.1"/>
    <property type="molecule type" value="Genomic_DNA"/>
</dbReference>
<gene>
    <name evidence="3" type="ORF">SAMN02745725_00049</name>
</gene>
<dbReference type="SUPFAM" id="SSF141868">
    <property type="entry name" value="EAL domain-like"/>
    <property type="match status" value="1"/>
</dbReference>
<dbReference type="Proteomes" id="UP000184185">
    <property type="component" value="Unassembled WGS sequence"/>
</dbReference>
<evidence type="ECO:0000256" key="1">
    <source>
        <dbReference type="SAM" id="Phobius"/>
    </source>
</evidence>
<feature type="transmembrane region" description="Helical" evidence="1">
    <location>
        <begin position="72"/>
        <end position="93"/>
    </location>
</feature>
<dbReference type="STRING" id="185007.SAMN02910350_00459"/>
<feature type="transmembrane region" description="Helical" evidence="1">
    <location>
        <begin position="105"/>
        <end position="124"/>
    </location>
</feature>
<feature type="transmembrane region" description="Helical" evidence="1">
    <location>
        <begin position="136"/>
        <end position="158"/>
    </location>
</feature>
<organism evidence="3 4">
    <name type="scientific">Pseudobutyrivibrio xylanivorans DSM 14809</name>
    <dbReference type="NCBI Taxonomy" id="1123012"/>
    <lineage>
        <taxon>Bacteria</taxon>
        <taxon>Bacillati</taxon>
        <taxon>Bacillota</taxon>
        <taxon>Clostridia</taxon>
        <taxon>Lachnospirales</taxon>
        <taxon>Lachnospiraceae</taxon>
        <taxon>Pseudobutyrivibrio</taxon>
    </lineage>
</organism>
<dbReference type="GO" id="GO:0071111">
    <property type="term" value="F:cyclic-guanylate-specific phosphodiesterase activity"/>
    <property type="evidence" value="ECO:0007669"/>
    <property type="project" value="InterPro"/>
</dbReference>
<dbReference type="InterPro" id="IPR035919">
    <property type="entry name" value="EAL_sf"/>
</dbReference>
<evidence type="ECO:0000313" key="4">
    <source>
        <dbReference type="Proteomes" id="UP000184185"/>
    </source>
</evidence>
<keyword evidence="1" id="KW-0472">Membrane</keyword>
<name>A0A1M6A0W8_PSEXY</name>
<dbReference type="Gene3D" id="3.20.20.450">
    <property type="entry name" value="EAL domain"/>
    <property type="match status" value="1"/>
</dbReference>
<dbReference type="PROSITE" id="PS50883">
    <property type="entry name" value="EAL"/>
    <property type="match status" value="1"/>
</dbReference>
<feature type="transmembrane region" description="Helical" evidence="1">
    <location>
        <begin position="170"/>
        <end position="188"/>
    </location>
</feature>
<evidence type="ECO:0000259" key="2">
    <source>
        <dbReference type="PROSITE" id="PS50883"/>
    </source>
</evidence>